<evidence type="ECO:0000313" key="1">
    <source>
        <dbReference type="EMBL" id="KAK6803992.1"/>
    </source>
</evidence>
<evidence type="ECO:0000313" key="2">
    <source>
        <dbReference type="Proteomes" id="UP001371456"/>
    </source>
</evidence>
<proteinExistence type="predicted"/>
<dbReference type="EMBL" id="JBANQN010000001">
    <property type="protein sequence ID" value="KAK6803992.1"/>
    <property type="molecule type" value="Genomic_DNA"/>
</dbReference>
<dbReference type="Proteomes" id="UP001371456">
    <property type="component" value="Unassembled WGS sequence"/>
</dbReference>
<keyword evidence="2" id="KW-1185">Reference proteome</keyword>
<dbReference type="AlphaFoldDB" id="A0AAN8U388"/>
<name>A0AAN8U388_SOLBU</name>
<comment type="caution">
    <text evidence="1">The sequence shown here is derived from an EMBL/GenBank/DDBJ whole genome shotgun (WGS) entry which is preliminary data.</text>
</comment>
<protein>
    <submittedName>
        <fullName evidence="1">Uncharacterized protein</fullName>
    </submittedName>
</protein>
<reference evidence="1 2" key="1">
    <citation type="submission" date="2024-02" db="EMBL/GenBank/DDBJ databases">
        <title>de novo genome assembly of Solanum bulbocastanum strain 11H21.</title>
        <authorList>
            <person name="Hosaka A.J."/>
        </authorList>
    </citation>
    <scope>NUCLEOTIDE SEQUENCE [LARGE SCALE GENOMIC DNA]</scope>
    <source>
        <tissue evidence="1">Young leaves</tissue>
    </source>
</reference>
<organism evidence="1 2">
    <name type="scientific">Solanum bulbocastanum</name>
    <name type="common">Wild potato</name>
    <dbReference type="NCBI Taxonomy" id="147425"/>
    <lineage>
        <taxon>Eukaryota</taxon>
        <taxon>Viridiplantae</taxon>
        <taxon>Streptophyta</taxon>
        <taxon>Embryophyta</taxon>
        <taxon>Tracheophyta</taxon>
        <taxon>Spermatophyta</taxon>
        <taxon>Magnoliopsida</taxon>
        <taxon>eudicotyledons</taxon>
        <taxon>Gunneridae</taxon>
        <taxon>Pentapetalae</taxon>
        <taxon>asterids</taxon>
        <taxon>lamiids</taxon>
        <taxon>Solanales</taxon>
        <taxon>Solanaceae</taxon>
        <taxon>Solanoideae</taxon>
        <taxon>Solaneae</taxon>
        <taxon>Solanum</taxon>
    </lineage>
</organism>
<gene>
    <name evidence="1" type="ORF">RDI58_001776</name>
</gene>
<sequence>MILLRDHLFQSAVTSRSTALGQLDVYQHRFPYFFVNGKICKDPKFATPNDFFASGLNVSGTAVVQCPGLALLLSF</sequence>
<accession>A0AAN8U388</accession>